<protein>
    <recommendedName>
        <fullName evidence="2">Nucleoid-associated protein WDC_1142</fullName>
    </recommendedName>
</protein>
<dbReference type="PATRIC" id="fig|1335616.4.peg.1149"/>
<dbReference type="OrthoDB" id="9795263at2"/>
<comment type="subcellular location">
    <subcellularLocation>
        <location evidence="2">Cytoplasm</location>
        <location evidence="2">Nucleoid</location>
    </subcellularLocation>
</comment>
<dbReference type="PIRSF" id="PIRSF004555">
    <property type="entry name" value="UCP004555"/>
    <property type="match status" value="1"/>
</dbReference>
<evidence type="ECO:0000256" key="3">
    <source>
        <dbReference type="SAM" id="MobiDB-lite"/>
    </source>
</evidence>
<evidence type="ECO:0000313" key="5">
    <source>
        <dbReference type="Proteomes" id="UP000032279"/>
    </source>
</evidence>
<comment type="function">
    <text evidence="2">Binds to DNA and alters its conformation. May be involved in regulation of gene expression, nucleoid organization and DNA protection.</text>
</comment>
<sequence length="106" mass="11688">MMRGNGMGNMQQMMKQAQKMQKKMMAEQEELNSQEFVGQAPDNMVSATFSGDKKLKDLKINPDAVDPDDVDMLQDLVLAAVNDGLQQIDSATEKTMGKYSKGIPGM</sequence>
<proteinExistence type="inferred from homology"/>
<evidence type="ECO:0000256" key="1">
    <source>
        <dbReference type="ARBA" id="ARBA00023125"/>
    </source>
</evidence>
<accession>A0A0D1A936</accession>
<reference evidence="4 5" key="1">
    <citation type="submission" date="2013-08" db="EMBL/GenBank/DDBJ databases">
        <title>Lactobacillus wasatchii sp. WDC04, a late gas producing bacteria isolated from aged chedder cheese.</title>
        <authorList>
            <person name="Oberg C.J."/>
            <person name="Culumber M."/>
            <person name="McMahon D.J."/>
            <person name="Broadbent J.R."/>
            <person name="Oberg T.S."/>
            <person name="Ortaki F."/>
        </authorList>
    </citation>
    <scope>NUCLEOTIDE SEQUENCE [LARGE SCALE GENOMIC DNA]</scope>
    <source>
        <strain evidence="4 5">WDC04</strain>
    </source>
</reference>
<feature type="compositionally biased region" description="Low complexity" evidence="3">
    <location>
        <begin position="10"/>
        <end position="19"/>
    </location>
</feature>
<dbReference type="AlphaFoldDB" id="A0A0D1A936"/>
<dbReference type="EMBL" id="AWTT01000025">
    <property type="protein sequence ID" value="KIS03266.1"/>
    <property type="molecule type" value="Genomic_DNA"/>
</dbReference>
<organism evidence="4 5">
    <name type="scientific">Paucilactobacillus wasatchensis</name>
    <dbReference type="NCBI Taxonomy" id="1335616"/>
    <lineage>
        <taxon>Bacteria</taxon>
        <taxon>Bacillati</taxon>
        <taxon>Bacillota</taxon>
        <taxon>Bacilli</taxon>
        <taxon>Lactobacillales</taxon>
        <taxon>Lactobacillaceae</taxon>
        <taxon>Paucilactobacillus</taxon>
    </lineage>
</organism>
<dbReference type="GO" id="GO:0043590">
    <property type="term" value="C:bacterial nucleoid"/>
    <property type="evidence" value="ECO:0007669"/>
    <property type="project" value="UniProtKB-UniRule"/>
</dbReference>
<keyword evidence="1 2" id="KW-0238">DNA-binding</keyword>
<dbReference type="Gene3D" id="3.30.1310.10">
    <property type="entry name" value="Nucleoid-associated protein YbaB-like domain"/>
    <property type="match status" value="1"/>
</dbReference>
<comment type="caution">
    <text evidence="4">The sequence shown here is derived from an EMBL/GenBank/DDBJ whole genome shotgun (WGS) entry which is preliminary data.</text>
</comment>
<dbReference type="GO" id="GO:0005829">
    <property type="term" value="C:cytosol"/>
    <property type="evidence" value="ECO:0007669"/>
    <property type="project" value="TreeGrafter"/>
</dbReference>
<dbReference type="NCBIfam" id="TIGR00103">
    <property type="entry name" value="DNA_YbaB_EbfC"/>
    <property type="match status" value="1"/>
</dbReference>
<comment type="similarity">
    <text evidence="2">Belongs to the YbaB/EbfC family.</text>
</comment>
<keyword evidence="5" id="KW-1185">Reference proteome</keyword>
<evidence type="ECO:0000256" key="2">
    <source>
        <dbReference type="HAMAP-Rule" id="MF_00274"/>
    </source>
</evidence>
<keyword evidence="2" id="KW-0963">Cytoplasm</keyword>
<dbReference type="InterPro" id="IPR036894">
    <property type="entry name" value="YbaB-like_sf"/>
</dbReference>
<dbReference type="GO" id="GO:0003677">
    <property type="term" value="F:DNA binding"/>
    <property type="evidence" value="ECO:0007669"/>
    <property type="project" value="UniProtKB-UniRule"/>
</dbReference>
<dbReference type="Pfam" id="PF02575">
    <property type="entry name" value="YbaB_DNA_bd"/>
    <property type="match status" value="1"/>
</dbReference>
<comment type="subunit">
    <text evidence="2">Homodimer.</text>
</comment>
<dbReference type="HAMAP" id="MF_00274">
    <property type="entry name" value="DNA_YbaB_EbfC"/>
    <property type="match status" value="1"/>
</dbReference>
<dbReference type="InterPro" id="IPR004401">
    <property type="entry name" value="YbaB/EbfC"/>
</dbReference>
<evidence type="ECO:0000313" key="4">
    <source>
        <dbReference type="EMBL" id="KIS03266.1"/>
    </source>
</evidence>
<dbReference type="Proteomes" id="UP000032279">
    <property type="component" value="Unassembled WGS sequence"/>
</dbReference>
<dbReference type="PANTHER" id="PTHR33449:SF1">
    <property type="entry name" value="NUCLEOID-ASSOCIATED PROTEIN YBAB"/>
    <property type="match status" value="1"/>
</dbReference>
<gene>
    <name evidence="4" type="ORF">WDC_1142</name>
</gene>
<dbReference type="SUPFAM" id="SSF82607">
    <property type="entry name" value="YbaB-like"/>
    <property type="match status" value="1"/>
</dbReference>
<dbReference type="PANTHER" id="PTHR33449">
    <property type="entry name" value="NUCLEOID-ASSOCIATED PROTEIN YBAB"/>
    <property type="match status" value="1"/>
</dbReference>
<name>A0A0D1A936_9LACO</name>
<dbReference type="STRING" id="1335616.WDC_1142"/>
<feature type="region of interest" description="Disordered" evidence="3">
    <location>
        <begin position="1"/>
        <end position="44"/>
    </location>
</feature>